<feature type="domain" description="SAF" evidence="2">
    <location>
        <begin position="52"/>
        <end position="116"/>
    </location>
</feature>
<feature type="compositionally biased region" description="Low complexity" evidence="1">
    <location>
        <begin position="222"/>
        <end position="246"/>
    </location>
</feature>
<dbReference type="RefSeq" id="WP_066788319.1">
    <property type="nucleotide sequence ID" value="NZ_LWQS01000060.1"/>
</dbReference>
<sequence length="349" mass="37052">MRRGALLFLLIGLIVIIGGLAAFLLLRGGAGRTTTTSTTPEIPPTPTTVPLVRVVQARVDLDANTLLNDPALLDVVEVPVTEFDEKNDFSNINDVLGKLLINPVVAGQSIRRDNVRDAGLAQRIPTAEPGQAQVKAYPILVDSLSGVADQVAINDFVDVIATFSVDRQIIRPSASEQVITVNDVDRAVRPYEYGENQTFFTTKTIIQRAQVLQILRPAVPPAAEGEAGATTATTTTDTTGAPAVDASGQPINQPVGDTTSANTLTEGNWVVVLALTDQEIELLEFAAQSGARIVLALRGSGDAAIETTSGVTLDLLVREFGLPLPQPLPPRVYSEAEVFTPQPTPTPRP</sequence>
<dbReference type="Proteomes" id="UP000078287">
    <property type="component" value="Unassembled WGS sequence"/>
</dbReference>
<dbReference type="Pfam" id="PF08666">
    <property type="entry name" value="SAF"/>
    <property type="match status" value="1"/>
</dbReference>
<dbReference type="EMBL" id="LWQS01000060">
    <property type="protein sequence ID" value="OAN45010.1"/>
    <property type="molecule type" value="Genomic_DNA"/>
</dbReference>
<feature type="region of interest" description="Disordered" evidence="1">
    <location>
        <begin position="222"/>
        <end position="255"/>
    </location>
</feature>
<dbReference type="STRING" id="1707952.A6A03_02325"/>
<reference evidence="3 4" key="1">
    <citation type="submission" date="2016-04" db="EMBL/GenBank/DDBJ databases">
        <title>Chloroflexus islandicus sp. nov., a thermophilic filamentous anoxygenic phototrophic bacterium from geyser Strokkur (Iceland).</title>
        <authorList>
            <person name="Gaisin V.A."/>
            <person name="Kalashnikov A.M."/>
            <person name="Sukhacheva M.V."/>
            <person name="Grouzdev D.S."/>
            <person name="Ivanov T.M."/>
            <person name="Kuznetsov B."/>
            <person name="Gorlenko V.M."/>
        </authorList>
    </citation>
    <scope>NUCLEOTIDE SEQUENCE [LARGE SCALE GENOMIC DNA]</scope>
    <source>
        <strain evidence="4">isl-2</strain>
    </source>
</reference>
<evidence type="ECO:0000256" key="1">
    <source>
        <dbReference type="SAM" id="MobiDB-lite"/>
    </source>
</evidence>
<comment type="caution">
    <text evidence="3">The sequence shown here is derived from an EMBL/GenBank/DDBJ whole genome shotgun (WGS) entry which is preliminary data.</text>
</comment>
<gene>
    <name evidence="3" type="ORF">A6A03_02325</name>
</gene>
<accession>A0A178M8B6</accession>
<dbReference type="InterPro" id="IPR013974">
    <property type="entry name" value="SAF"/>
</dbReference>
<evidence type="ECO:0000313" key="3">
    <source>
        <dbReference type="EMBL" id="OAN45010.1"/>
    </source>
</evidence>
<proteinExistence type="predicted"/>
<evidence type="ECO:0000313" key="4">
    <source>
        <dbReference type="Proteomes" id="UP000078287"/>
    </source>
</evidence>
<evidence type="ECO:0000259" key="2">
    <source>
        <dbReference type="Pfam" id="PF08666"/>
    </source>
</evidence>
<dbReference type="OrthoDB" id="146902at2"/>
<organism evidence="3 4">
    <name type="scientific">Chloroflexus islandicus</name>
    <dbReference type="NCBI Taxonomy" id="1707952"/>
    <lineage>
        <taxon>Bacteria</taxon>
        <taxon>Bacillati</taxon>
        <taxon>Chloroflexota</taxon>
        <taxon>Chloroflexia</taxon>
        <taxon>Chloroflexales</taxon>
        <taxon>Chloroflexineae</taxon>
        <taxon>Chloroflexaceae</taxon>
        <taxon>Chloroflexus</taxon>
    </lineage>
</organism>
<name>A0A178M8B6_9CHLR</name>
<dbReference type="AlphaFoldDB" id="A0A178M8B6"/>
<protein>
    <submittedName>
        <fullName evidence="3">Pilus assembly protein CpaB</fullName>
    </submittedName>
</protein>
<keyword evidence="4" id="KW-1185">Reference proteome</keyword>